<keyword evidence="1" id="KW-1133">Transmembrane helix</keyword>
<feature type="signal peptide" evidence="2">
    <location>
        <begin position="1"/>
        <end position="19"/>
    </location>
</feature>
<feature type="transmembrane region" description="Helical" evidence="1">
    <location>
        <begin position="364"/>
        <end position="382"/>
    </location>
</feature>
<dbReference type="EMBL" id="CABFOC020000035">
    <property type="protein sequence ID" value="CAH0050506.1"/>
    <property type="molecule type" value="Genomic_DNA"/>
</dbReference>
<feature type="chain" id="PRO_5040371844" evidence="2">
    <location>
        <begin position="20"/>
        <end position="656"/>
    </location>
</feature>
<protein>
    <submittedName>
        <fullName evidence="3">Uncharacterized protein</fullName>
    </submittedName>
</protein>
<evidence type="ECO:0000256" key="1">
    <source>
        <dbReference type="SAM" id="Phobius"/>
    </source>
</evidence>
<feature type="transmembrane region" description="Helical" evidence="1">
    <location>
        <begin position="254"/>
        <end position="274"/>
    </location>
</feature>
<name>A0A9N9Z7R8_9HYPO</name>
<feature type="transmembrane region" description="Helical" evidence="1">
    <location>
        <begin position="341"/>
        <end position="358"/>
    </location>
</feature>
<sequence length="656" mass="73227">NMIFAACFLLFLNFPPAAAADWWDDFSNNFATDLAPLLSLFGEQVTKQFLSESIHFVDYIIFAMAPIGILTAVVSVIRTCGSPSLRAFVGRAQEGKGVAEAELCSSTSRDVCELYNNGGIARVFGRPKILEIIFDPEDPDFQKEAGIYTVRDYLKTEKSVWVKVKQSGVFAGPTTDVESGPPKKSAYVDGDVDLFAPNLSLNVGIKRQHTHVSWIVAGMGFLMQSGVMLFAGIATYYLKWEKDDKPPNSYSCPMTFAGTILLGIGTFYCAFLVGESTDEQFFMKRDLPSPKSKQRPIMIWVQPGGQVLGDQTFDPFCYSDDGKPLEQYVTSWKKPSVESPFRVWAAIGVTMLGFVLQFTGLRGIHSAVSLAQIAVVLAMSMIRSLLRTQRLKLEDNKLGGFPDQVTGYELDWLALHIGEADIQQDLNPPSRHSRSSSPSWKFDNNMELESVLGLWAWSLMSDRAVEKKDGLSSLIRSRALEVPARRIVSTAEEIEILEAWLPDNVFNLKEHTFHSWATQSEPGSLWEEFDSKYRPFRGQLEGDIIQPSVVRFFGWNIHVSSNLQDRYRDSGTLKMFSARTSGTLVSSCAHEIFASFLASVLDKASEREDARIEVDDLDFRLRSPLVDKVVKAFTDSQLGSTEEAMFCVLPPIISRL</sequence>
<evidence type="ECO:0000313" key="3">
    <source>
        <dbReference type="EMBL" id="CAH0050506.1"/>
    </source>
</evidence>
<feature type="non-terminal residue" evidence="3">
    <location>
        <position position="1"/>
    </location>
</feature>
<feature type="transmembrane region" description="Helical" evidence="1">
    <location>
        <begin position="212"/>
        <end position="234"/>
    </location>
</feature>
<keyword evidence="4" id="KW-1185">Reference proteome</keyword>
<keyword evidence="2" id="KW-0732">Signal</keyword>
<gene>
    <name evidence="3" type="ORF">CSOL1703_00002478</name>
</gene>
<proteinExistence type="predicted"/>
<dbReference type="Proteomes" id="UP000775872">
    <property type="component" value="Unassembled WGS sequence"/>
</dbReference>
<dbReference type="OrthoDB" id="5150034at2759"/>
<comment type="caution">
    <text evidence="3">The sequence shown here is derived from an EMBL/GenBank/DDBJ whole genome shotgun (WGS) entry which is preliminary data.</text>
</comment>
<reference evidence="3" key="1">
    <citation type="submission" date="2021-10" db="EMBL/GenBank/DDBJ databases">
        <authorList>
            <person name="Piombo E."/>
        </authorList>
    </citation>
    <scope>NUCLEOTIDE SEQUENCE</scope>
</reference>
<keyword evidence="1" id="KW-0812">Transmembrane</keyword>
<accession>A0A9N9Z7R8</accession>
<feature type="transmembrane region" description="Helical" evidence="1">
    <location>
        <begin position="59"/>
        <end position="77"/>
    </location>
</feature>
<evidence type="ECO:0000256" key="2">
    <source>
        <dbReference type="SAM" id="SignalP"/>
    </source>
</evidence>
<keyword evidence="1" id="KW-0472">Membrane</keyword>
<dbReference type="AlphaFoldDB" id="A0A9N9Z7R8"/>
<organism evidence="3 4">
    <name type="scientific">Clonostachys solani</name>
    <dbReference type="NCBI Taxonomy" id="160281"/>
    <lineage>
        <taxon>Eukaryota</taxon>
        <taxon>Fungi</taxon>
        <taxon>Dikarya</taxon>
        <taxon>Ascomycota</taxon>
        <taxon>Pezizomycotina</taxon>
        <taxon>Sordariomycetes</taxon>
        <taxon>Hypocreomycetidae</taxon>
        <taxon>Hypocreales</taxon>
        <taxon>Bionectriaceae</taxon>
        <taxon>Clonostachys</taxon>
    </lineage>
</organism>
<evidence type="ECO:0000313" key="4">
    <source>
        <dbReference type="Proteomes" id="UP000775872"/>
    </source>
</evidence>